<dbReference type="GO" id="GO:0031956">
    <property type="term" value="F:medium-chain fatty acid-CoA ligase activity"/>
    <property type="evidence" value="ECO:0007669"/>
    <property type="project" value="TreeGrafter"/>
</dbReference>
<evidence type="ECO:0000256" key="2">
    <source>
        <dbReference type="ARBA" id="ARBA00022598"/>
    </source>
</evidence>
<dbReference type="InterPro" id="IPR045851">
    <property type="entry name" value="AMP-bd_C_sf"/>
</dbReference>
<dbReference type="Pfam" id="PF00501">
    <property type="entry name" value="AMP-binding"/>
    <property type="match status" value="1"/>
</dbReference>
<organism evidence="5 6">
    <name type="scientific">Rhodococcus erythropolis</name>
    <name type="common">Arthrobacter picolinophilus</name>
    <dbReference type="NCBI Taxonomy" id="1833"/>
    <lineage>
        <taxon>Bacteria</taxon>
        <taxon>Bacillati</taxon>
        <taxon>Actinomycetota</taxon>
        <taxon>Actinomycetes</taxon>
        <taxon>Mycobacteriales</taxon>
        <taxon>Nocardiaceae</taxon>
        <taxon>Rhodococcus</taxon>
        <taxon>Rhodococcus erythropolis group</taxon>
    </lineage>
</organism>
<protein>
    <submittedName>
        <fullName evidence="5">Fatty-acid--CoA ligase</fullName>
    </submittedName>
</protein>
<comment type="caution">
    <text evidence="5">The sequence shown here is derived from an EMBL/GenBank/DDBJ whole genome shotgun (WGS) entry which is preliminary data.</text>
</comment>
<dbReference type="Proteomes" id="UP000325576">
    <property type="component" value="Unassembled WGS sequence"/>
</dbReference>
<gene>
    <name evidence="5" type="ORF">BS297_19245</name>
</gene>
<proteinExistence type="inferred from homology"/>
<comment type="similarity">
    <text evidence="1">Belongs to the ATP-dependent AMP-binding enzyme family.</text>
</comment>
<sequence>MLETKTLDFTVGEFATNPDRFAGVSISEMVRHWSETIPDETAFVTPESRVSWKQYDAAADAIASALDLAGEGYGHVAVLLPDTAVFHAALCAAFRTGRVAVGIGSRSGIREISHLIARSEASVLVTTRTLRGVDTAELVASLRAEHPGLDVVFADERADVSFERVSANGELTSLPVELKQFPATSPCFVTSAVSMLNSTSGTTGLPKLVTQTEDRWVGFSEIAAEAAAIGPDEVFFGAVPAPFGFGLWTSHFLPALLGARNVVMERFDVSVMIELIERERVTALNCVSTQFKMLLRSEAAESADLSSLRFMFTGGEAVPYSEALAFEQRTGAAVLQFYGSNETGAVSVTTVSDGSDTRLKTCGHVIDRMQVRVFDDAAKEVTGSVRRGQPAVNGPLMCQGYWGDVDANDELYTDDGWMLLGDIVEIDETGRVRVVGRKADIIIRGGKNISAVEVEEYVRAHPSVELVAVVGVDDPLFGEKVCAVVVSADDDLSSVDLTAWLQSRGVTREYIPEYVMTVAELPMAAGGKVAKGEVKALAQRRIAELG</sequence>
<dbReference type="Gene3D" id="3.30.300.30">
    <property type="match status" value="1"/>
</dbReference>
<reference evidence="5 6" key="1">
    <citation type="journal article" date="2017" name="Poromechanics V (2013)">
        <title>Genomic Characterization of the Arsenic-Tolerant Actinobacterium, &lt;i&gt;Rhodococcus erythropolis&lt;/i&gt; S43.</title>
        <authorList>
            <person name="Retamal-Morales G."/>
            <person name="Mehnert M."/>
            <person name="Schwabe R."/>
            <person name="Tischler D."/>
            <person name="Schloemann M."/>
            <person name="Levican G.J."/>
        </authorList>
    </citation>
    <scope>NUCLEOTIDE SEQUENCE [LARGE SCALE GENOMIC DNA]</scope>
    <source>
        <strain evidence="5 6">S43</strain>
    </source>
</reference>
<dbReference type="AlphaFoldDB" id="A0A0C2ZX11"/>
<dbReference type="Gene3D" id="3.40.50.12780">
    <property type="entry name" value="N-terminal domain of ligase-like"/>
    <property type="match status" value="1"/>
</dbReference>
<evidence type="ECO:0000313" key="5">
    <source>
        <dbReference type="EMBL" id="KAB2583711.1"/>
    </source>
</evidence>
<evidence type="ECO:0000256" key="1">
    <source>
        <dbReference type="ARBA" id="ARBA00006432"/>
    </source>
</evidence>
<evidence type="ECO:0000313" key="6">
    <source>
        <dbReference type="Proteomes" id="UP000325576"/>
    </source>
</evidence>
<dbReference type="InterPro" id="IPR025110">
    <property type="entry name" value="AMP-bd_C"/>
</dbReference>
<dbReference type="EMBL" id="MRBO01000513">
    <property type="protein sequence ID" value="KAB2583711.1"/>
    <property type="molecule type" value="Genomic_DNA"/>
</dbReference>
<feature type="domain" description="AMP-dependent synthetase/ligase" evidence="3">
    <location>
        <begin position="31"/>
        <end position="402"/>
    </location>
</feature>
<dbReference type="SUPFAM" id="SSF56801">
    <property type="entry name" value="Acetyl-CoA synthetase-like"/>
    <property type="match status" value="1"/>
</dbReference>
<evidence type="ECO:0000259" key="4">
    <source>
        <dbReference type="Pfam" id="PF13193"/>
    </source>
</evidence>
<feature type="domain" description="AMP-binding enzyme C-terminal" evidence="4">
    <location>
        <begin position="453"/>
        <end position="528"/>
    </location>
</feature>
<dbReference type="PANTHER" id="PTHR43201:SF5">
    <property type="entry name" value="MEDIUM-CHAIN ACYL-COA LIGASE ACSF2, MITOCHONDRIAL"/>
    <property type="match status" value="1"/>
</dbReference>
<name>A0A0C2ZX11_RHOER</name>
<dbReference type="GO" id="GO:0006631">
    <property type="term" value="P:fatty acid metabolic process"/>
    <property type="evidence" value="ECO:0007669"/>
    <property type="project" value="TreeGrafter"/>
</dbReference>
<dbReference type="RefSeq" id="WP_042951163.1">
    <property type="nucleotide sequence ID" value="NZ_FMVB01000019.1"/>
</dbReference>
<dbReference type="PANTHER" id="PTHR43201">
    <property type="entry name" value="ACYL-COA SYNTHETASE"/>
    <property type="match status" value="1"/>
</dbReference>
<dbReference type="InterPro" id="IPR042099">
    <property type="entry name" value="ANL_N_sf"/>
</dbReference>
<keyword evidence="2 5" id="KW-0436">Ligase</keyword>
<dbReference type="CDD" id="cd04433">
    <property type="entry name" value="AFD_class_I"/>
    <property type="match status" value="1"/>
</dbReference>
<accession>A0A0C2ZX11</accession>
<dbReference type="InterPro" id="IPR000873">
    <property type="entry name" value="AMP-dep_synth/lig_dom"/>
</dbReference>
<evidence type="ECO:0000259" key="3">
    <source>
        <dbReference type="Pfam" id="PF00501"/>
    </source>
</evidence>
<dbReference type="Pfam" id="PF13193">
    <property type="entry name" value="AMP-binding_C"/>
    <property type="match status" value="1"/>
</dbReference>